<feature type="domain" description="DDH" evidence="1">
    <location>
        <begin position="36"/>
        <end position="181"/>
    </location>
</feature>
<feature type="domain" description="DHHA1" evidence="2">
    <location>
        <begin position="251"/>
        <end position="340"/>
    </location>
</feature>
<dbReference type="SUPFAM" id="SSF64182">
    <property type="entry name" value="DHH phosphoesterases"/>
    <property type="match status" value="1"/>
</dbReference>
<dbReference type="Gene3D" id="3.10.310.30">
    <property type="match status" value="1"/>
</dbReference>
<accession>A0A368VF36</accession>
<sequence>MSERTGTAPTDDTEGGDLLGDALSEVADLLSRAGDVTLLAHVNPDADTLGSALALGRVLRHRGATVRVAFATPEEPPFSLRGLDADALVVPAADVPAVPSTLVALDTGSLQRLGALADRVGATIAAGGDVVVIDHHVSNTLFGTHHLIDESAEATVMIVLRLLDALGAEVDLPTARCLYAGLVTDTGSFRRAGPATHRVAIRLLEAGVEPESITRQLMDTHPFGWLGMLSKVLGEARLEPESARGFGFVHATVRFEHSDGLRGEELDSVIDVVRTTAEADVAAVLKEMSPGHWSVSLRSDGRIDVSRAAAACGGGGHRLAAGFTADGPAEDVLASLRSALAEAPLLG</sequence>
<dbReference type="EMBL" id="QPJC01000014">
    <property type="protein sequence ID" value="RCW39758.1"/>
    <property type="molecule type" value="Genomic_DNA"/>
</dbReference>
<dbReference type="InterPro" id="IPR003156">
    <property type="entry name" value="DHHA1_dom"/>
</dbReference>
<comment type="caution">
    <text evidence="3">The sequence shown here is derived from an EMBL/GenBank/DDBJ whole genome shotgun (WGS) entry which is preliminary data.</text>
</comment>
<evidence type="ECO:0000313" key="4">
    <source>
        <dbReference type="Proteomes" id="UP000253495"/>
    </source>
</evidence>
<dbReference type="PANTHER" id="PTHR47618">
    <property type="entry name" value="BIFUNCTIONAL OLIGORIBONUCLEASE AND PAP PHOSPHATASE NRNA"/>
    <property type="match status" value="1"/>
</dbReference>
<evidence type="ECO:0000259" key="1">
    <source>
        <dbReference type="Pfam" id="PF01368"/>
    </source>
</evidence>
<dbReference type="GO" id="GO:0003676">
    <property type="term" value="F:nucleic acid binding"/>
    <property type="evidence" value="ECO:0007669"/>
    <property type="project" value="InterPro"/>
</dbReference>
<keyword evidence="4" id="KW-1185">Reference proteome</keyword>
<protein>
    <submittedName>
        <fullName evidence="3">Phosphoesterase RecJ-like protein</fullName>
    </submittedName>
</protein>
<dbReference type="AlphaFoldDB" id="A0A368VF36"/>
<evidence type="ECO:0000313" key="3">
    <source>
        <dbReference type="EMBL" id="RCW39758.1"/>
    </source>
</evidence>
<dbReference type="InterPro" id="IPR038763">
    <property type="entry name" value="DHH_sf"/>
</dbReference>
<dbReference type="Gene3D" id="3.90.1640.10">
    <property type="entry name" value="inorganic pyrophosphatase (n-terminal core)"/>
    <property type="match status" value="1"/>
</dbReference>
<dbReference type="InterPro" id="IPR001667">
    <property type="entry name" value="DDH_dom"/>
</dbReference>
<organism evidence="3 4">
    <name type="scientific">Halopolyspora algeriensis</name>
    <dbReference type="NCBI Taxonomy" id="1500506"/>
    <lineage>
        <taxon>Bacteria</taxon>
        <taxon>Bacillati</taxon>
        <taxon>Actinomycetota</taxon>
        <taxon>Actinomycetes</taxon>
        <taxon>Actinomycetes incertae sedis</taxon>
        <taxon>Halopolyspora</taxon>
    </lineage>
</organism>
<dbReference type="Pfam" id="PF01368">
    <property type="entry name" value="DHH"/>
    <property type="match status" value="1"/>
</dbReference>
<dbReference type="Proteomes" id="UP000253495">
    <property type="component" value="Unassembled WGS sequence"/>
</dbReference>
<dbReference type="Pfam" id="PF02272">
    <property type="entry name" value="DHHA1"/>
    <property type="match status" value="1"/>
</dbReference>
<reference evidence="3 4" key="1">
    <citation type="submission" date="2018-07" db="EMBL/GenBank/DDBJ databases">
        <title>Genomic Encyclopedia of Type Strains, Phase III (KMG-III): the genomes of soil and plant-associated and newly described type strains.</title>
        <authorList>
            <person name="Whitman W."/>
        </authorList>
    </citation>
    <scope>NUCLEOTIDE SEQUENCE [LARGE SCALE GENOMIC DNA]</scope>
    <source>
        <strain evidence="3 4">CECT 8575</strain>
    </source>
</reference>
<dbReference type="PANTHER" id="PTHR47618:SF1">
    <property type="entry name" value="BIFUNCTIONAL OLIGORIBONUCLEASE AND PAP PHOSPHATASE NRNA"/>
    <property type="match status" value="1"/>
</dbReference>
<proteinExistence type="predicted"/>
<evidence type="ECO:0000259" key="2">
    <source>
        <dbReference type="Pfam" id="PF02272"/>
    </source>
</evidence>
<dbReference type="InterPro" id="IPR051319">
    <property type="entry name" value="Oligoribo/pAp-PDE_c-di-AMP_PDE"/>
</dbReference>
<gene>
    <name evidence="3" type="ORF">DFQ14_11419</name>
</gene>
<name>A0A368VF36_9ACTN</name>